<gene>
    <name evidence="6" type="ORF">S01H1_21368</name>
</gene>
<comment type="similarity">
    <text evidence="2">Belongs to the [NiFe]/[NiFeSe] hydrogenase large subunit family.</text>
</comment>
<dbReference type="InterPro" id="IPR001501">
    <property type="entry name" value="Ni-dep_hyd_lsu"/>
</dbReference>
<dbReference type="PANTHER" id="PTHR43600">
    <property type="entry name" value="COENZYME F420 HYDROGENASE, SUBUNIT ALPHA"/>
    <property type="match status" value="1"/>
</dbReference>
<organism evidence="6">
    <name type="scientific">marine sediment metagenome</name>
    <dbReference type="NCBI Taxonomy" id="412755"/>
    <lineage>
        <taxon>unclassified sequences</taxon>
        <taxon>metagenomes</taxon>
        <taxon>ecological metagenomes</taxon>
    </lineage>
</organism>
<evidence type="ECO:0000313" key="6">
    <source>
        <dbReference type="EMBL" id="GAF94286.1"/>
    </source>
</evidence>
<comment type="caution">
    <text evidence="6">The sequence shown here is derived from an EMBL/GenBank/DDBJ whole genome shotgun (WGS) entry which is preliminary data.</text>
</comment>
<dbReference type="GO" id="GO:0016491">
    <property type="term" value="F:oxidoreductase activity"/>
    <property type="evidence" value="ECO:0007669"/>
    <property type="project" value="UniProtKB-KW"/>
</dbReference>
<protein>
    <recommendedName>
        <fullName evidence="7">Ni/Fe hydrogenase subunit alpha</fullName>
    </recommendedName>
</protein>
<dbReference type="AlphaFoldDB" id="X0U4J4"/>
<feature type="non-terminal residue" evidence="6">
    <location>
        <position position="148"/>
    </location>
</feature>
<evidence type="ECO:0000256" key="2">
    <source>
        <dbReference type="ARBA" id="ARBA00009292"/>
    </source>
</evidence>
<name>X0U4J4_9ZZZZ</name>
<accession>X0U4J4</accession>
<evidence type="ECO:0000256" key="4">
    <source>
        <dbReference type="ARBA" id="ARBA00022723"/>
    </source>
</evidence>
<evidence type="ECO:0000256" key="5">
    <source>
        <dbReference type="ARBA" id="ARBA00023002"/>
    </source>
</evidence>
<reference evidence="6" key="1">
    <citation type="journal article" date="2014" name="Front. Microbiol.">
        <title>High frequency of phylogenetically diverse reductive dehalogenase-homologous genes in deep subseafloor sedimentary metagenomes.</title>
        <authorList>
            <person name="Kawai M."/>
            <person name="Futagami T."/>
            <person name="Toyoda A."/>
            <person name="Takaki Y."/>
            <person name="Nishi S."/>
            <person name="Hori S."/>
            <person name="Arai W."/>
            <person name="Tsubouchi T."/>
            <person name="Morono Y."/>
            <person name="Uchiyama I."/>
            <person name="Ito T."/>
            <person name="Fujiyama A."/>
            <person name="Inagaki F."/>
            <person name="Takami H."/>
        </authorList>
    </citation>
    <scope>NUCLEOTIDE SEQUENCE</scope>
    <source>
        <strain evidence="6">Expedition CK06-06</strain>
    </source>
</reference>
<dbReference type="GO" id="GO:0016151">
    <property type="term" value="F:nickel cation binding"/>
    <property type="evidence" value="ECO:0007669"/>
    <property type="project" value="InterPro"/>
</dbReference>
<dbReference type="EMBL" id="BARS01011837">
    <property type="protein sequence ID" value="GAF94286.1"/>
    <property type="molecule type" value="Genomic_DNA"/>
</dbReference>
<dbReference type="SUPFAM" id="SSF56762">
    <property type="entry name" value="HydB/Nqo4-like"/>
    <property type="match status" value="1"/>
</dbReference>
<evidence type="ECO:0000256" key="1">
    <source>
        <dbReference type="ARBA" id="ARBA00001967"/>
    </source>
</evidence>
<keyword evidence="3" id="KW-0533">Nickel</keyword>
<comment type="cofactor">
    <cofactor evidence="1">
        <name>Ni(2+)</name>
        <dbReference type="ChEBI" id="CHEBI:49786"/>
    </cofactor>
</comment>
<dbReference type="Pfam" id="PF00374">
    <property type="entry name" value="NiFeSe_Hases"/>
    <property type="match status" value="1"/>
</dbReference>
<proteinExistence type="inferred from homology"/>
<sequence>MKINIDPPINIEVEHIARVEGHGNIQIRIEDNKLVECTWEVVETPRFFEVMMKGLSIEMAPLLAARICGICSISHALVSARAAERALGIEIPDTAKKVRLLAKHAETLQSHTLHLFFLVAPDLLDTGSVIPIAKTHPQVLQIATSLKG</sequence>
<keyword evidence="5" id="KW-0560">Oxidoreductase</keyword>
<evidence type="ECO:0008006" key="7">
    <source>
        <dbReference type="Google" id="ProtNLM"/>
    </source>
</evidence>
<dbReference type="PANTHER" id="PTHR43600:SF2">
    <property type="entry name" value="F420-NON-REDUCING HYDROGENASE VHU SUBUNIT A"/>
    <property type="match status" value="1"/>
</dbReference>
<keyword evidence="4" id="KW-0479">Metal-binding</keyword>
<dbReference type="Gene3D" id="1.10.645.10">
    <property type="entry name" value="Cytochrome-c3 Hydrogenase, chain B"/>
    <property type="match status" value="1"/>
</dbReference>
<evidence type="ECO:0000256" key="3">
    <source>
        <dbReference type="ARBA" id="ARBA00022596"/>
    </source>
</evidence>
<dbReference type="InterPro" id="IPR029014">
    <property type="entry name" value="NiFe-Hase_large"/>
</dbReference>